<evidence type="ECO:0000313" key="3">
    <source>
        <dbReference type="Proteomes" id="UP000373449"/>
    </source>
</evidence>
<dbReference type="GO" id="GO:0003677">
    <property type="term" value="F:DNA binding"/>
    <property type="evidence" value="ECO:0007669"/>
    <property type="project" value="InterPro"/>
</dbReference>
<dbReference type="InterPro" id="IPR027417">
    <property type="entry name" value="P-loop_NTPase"/>
</dbReference>
<name>A0A485A2Q7_9GAMM</name>
<organism evidence="2 3">
    <name type="scientific">Budvicia aquatica</name>
    <dbReference type="NCBI Taxonomy" id="82979"/>
    <lineage>
        <taxon>Bacteria</taxon>
        <taxon>Pseudomonadati</taxon>
        <taxon>Pseudomonadota</taxon>
        <taxon>Gammaproteobacteria</taxon>
        <taxon>Enterobacterales</taxon>
        <taxon>Budviciaceae</taxon>
        <taxon>Budvicia</taxon>
    </lineage>
</organism>
<dbReference type="InterPro" id="IPR006935">
    <property type="entry name" value="Helicase/UvrB_N"/>
</dbReference>
<dbReference type="Gene3D" id="3.40.50.300">
    <property type="entry name" value="P-loop containing nucleotide triphosphate hydrolases"/>
    <property type="match status" value="1"/>
</dbReference>
<feature type="domain" description="Helicase/UvrB N-terminal" evidence="1">
    <location>
        <begin position="3"/>
        <end position="37"/>
    </location>
</feature>
<gene>
    <name evidence="2" type="ORF">NCTC12282_05490</name>
</gene>
<dbReference type="Proteomes" id="UP000373449">
    <property type="component" value="Unassembled WGS sequence"/>
</dbReference>
<accession>A0A485A2Q7</accession>
<evidence type="ECO:0000259" key="1">
    <source>
        <dbReference type="Pfam" id="PF04851"/>
    </source>
</evidence>
<reference evidence="2 3" key="1">
    <citation type="submission" date="2019-03" db="EMBL/GenBank/DDBJ databases">
        <authorList>
            <consortium name="Pathogen Informatics"/>
        </authorList>
    </citation>
    <scope>NUCLEOTIDE SEQUENCE [LARGE SCALE GENOMIC DNA]</scope>
    <source>
        <strain evidence="2 3">NCTC12282</strain>
    </source>
</reference>
<dbReference type="AlphaFoldDB" id="A0A485A2Q7"/>
<dbReference type="SUPFAM" id="SSF52540">
    <property type="entry name" value="P-loop containing nucleoside triphosphate hydrolases"/>
    <property type="match status" value="1"/>
</dbReference>
<dbReference type="GO" id="GO:0016787">
    <property type="term" value="F:hydrolase activity"/>
    <property type="evidence" value="ECO:0007669"/>
    <property type="project" value="InterPro"/>
</dbReference>
<evidence type="ECO:0000313" key="2">
    <source>
        <dbReference type="EMBL" id="VFS51839.1"/>
    </source>
</evidence>
<dbReference type="EMBL" id="CAADJA010000002">
    <property type="protein sequence ID" value="VFS51839.1"/>
    <property type="molecule type" value="Genomic_DNA"/>
</dbReference>
<protein>
    <submittedName>
        <fullName evidence="2">Type III restriction enzyme, res subunit</fullName>
    </submittedName>
</protein>
<dbReference type="Pfam" id="PF04851">
    <property type="entry name" value="ResIII"/>
    <property type="match status" value="1"/>
</dbReference>
<proteinExistence type="predicted"/>
<sequence length="39" mass="4470">MAFTLRPYQQEAVEATLNYFRHHQEPAVIVLPTGAGKVW</sequence>
<dbReference type="GO" id="GO:0005524">
    <property type="term" value="F:ATP binding"/>
    <property type="evidence" value="ECO:0007669"/>
    <property type="project" value="InterPro"/>
</dbReference>